<keyword evidence="2" id="KW-0489">Methyltransferase</keyword>
<evidence type="ECO:0000313" key="2">
    <source>
        <dbReference type="EMBL" id="GGN10289.1"/>
    </source>
</evidence>
<dbReference type="PANTHER" id="PTHR43591:SF24">
    <property type="entry name" value="2-METHOXY-6-POLYPRENYL-1,4-BENZOQUINOL METHYLASE, MITOCHONDRIAL"/>
    <property type="match status" value="1"/>
</dbReference>
<name>A0ABQ2IH98_9MICO</name>
<dbReference type="InterPro" id="IPR013216">
    <property type="entry name" value="Methyltransf_11"/>
</dbReference>
<organism evidence="2 3">
    <name type="scientific">Terrabacter tumescens</name>
    <dbReference type="NCBI Taxonomy" id="60443"/>
    <lineage>
        <taxon>Bacteria</taxon>
        <taxon>Bacillati</taxon>
        <taxon>Actinomycetota</taxon>
        <taxon>Actinomycetes</taxon>
        <taxon>Micrococcales</taxon>
        <taxon>Intrasporangiaceae</taxon>
        <taxon>Terrabacter</taxon>
    </lineage>
</organism>
<dbReference type="InterPro" id="IPR029063">
    <property type="entry name" value="SAM-dependent_MTases_sf"/>
</dbReference>
<protein>
    <submittedName>
        <fullName evidence="2">Methyltransferase</fullName>
    </submittedName>
</protein>
<dbReference type="Proteomes" id="UP000623461">
    <property type="component" value="Unassembled WGS sequence"/>
</dbReference>
<dbReference type="Pfam" id="PF08241">
    <property type="entry name" value="Methyltransf_11"/>
    <property type="match status" value="1"/>
</dbReference>
<dbReference type="GO" id="GO:0032259">
    <property type="term" value="P:methylation"/>
    <property type="evidence" value="ECO:0007669"/>
    <property type="project" value="UniProtKB-KW"/>
</dbReference>
<dbReference type="SUPFAM" id="SSF53335">
    <property type="entry name" value="S-adenosyl-L-methionine-dependent methyltransferases"/>
    <property type="match status" value="1"/>
</dbReference>
<gene>
    <name evidence="2" type="ORF">GCM10009721_42900</name>
</gene>
<dbReference type="GO" id="GO:0008168">
    <property type="term" value="F:methyltransferase activity"/>
    <property type="evidence" value="ECO:0007669"/>
    <property type="project" value="UniProtKB-KW"/>
</dbReference>
<keyword evidence="3" id="KW-1185">Reference proteome</keyword>
<sequence>MTFEVAADAYDRFMGRYSGPLAVRFADWSGVAGPGRALDVGCGTGALTRVLIERLGVDGVSAVDPSQPLLASLRHSFPTLDVQTAPAEQLPYPDDLFDHTLAQLVVSFMTDPAPGLREMGRVTRPGGTVSACVWDLAGGGAPLAAFWRAARDLDPEVDDESGMPGTREGELARLCDEAGLNQIEDTALTVTVRHPSFEDWWEPYTFGVGPAGAYVRSLDEVGRMRLREHCRELLPEPPFYVMATAWAVRARP</sequence>
<feature type="domain" description="Methyltransferase type 11" evidence="1">
    <location>
        <begin position="38"/>
        <end position="129"/>
    </location>
</feature>
<accession>A0ABQ2IH98</accession>
<reference evidence="3" key="1">
    <citation type="journal article" date="2019" name="Int. J. Syst. Evol. Microbiol.">
        <title>The Global Catalogue of Microorganisms (GCM) 10K type strain sequencing project: providing services to taxonomists for standard genome sequencing and annotation.</title>
        <authorList>
            <consortium name="The Broad Institute Genomics Platform"/>
            <consortium name="The Broad Institute Genome Sequencing Center for Infectious Disease"/>
            <person name="Wu L."/>
            <person name="Ma J."/>
        </authorList>
    </citation>
    <scope>NUCLEOTIDE SEQUENCE [LARGE SCALE GENOMIC DNA]</scope>
    <source>
        <strain evidence="3">JCM 1365</strain>
    </source>
</reference>
<dbReference type="EMBL" id="BMNZ01000014">
    <property type="protein sequence ID" value="GGN10289.1"/>
    <property type="molecule type" value="Genomic_DNA"/>
</dbReference>
<dbReference type="RefSeq" id="WP_030203710.1">
    <property type="nucleotide sequence ID" value="NZ_BMNZ01000014.1"/>
</dbReference>
<proteinExistence type="predicted"/>
<dbReference type="PANTHER" id="PTHR43591">
    <property type="entry name" value="METHYLTRANSFERASE"/>
    <property type="match status" value="1"/>
</dbReference>
<evidence type="ECO:0000313" key="3">
    <source>
        <dbReference type="Proteomes" id="UP000623461"/>
    </source>
</evidence>
<evidence type="ECO:0000259" key="1">
    <source>
        <dbReference type="Pfam" id="PF08241"/>
    </source>
</evidence>
<dbReference type="CDD" id="cd02440">
    <property type="entry name" value="AdoMet_MTases"/>
    <property type="match status" value="1"/>
</dbReference>
<comment type="caution">
    <text evidence="2">The sequence shown here is derived from an EMBL/GenBank/DDBJ whole genome shotgun (WGS) entry which is preliminary data.</text>
</comment>
<dbReference type="Gene3D" id="3.40.50.150">
    <property type="entry name" value="Vaccinia Virus protein VP39"/>
    <property type="match status" value="1"/>
</dbReference>
<keyword evidence="2" id="KW-0808">Transferase</keyword>